<evidence type="ECO:0000256" key="1">
    <source>
        <dbReference type="SAM" id="MobiDB-lite"/>
    </source>
</evidence>
<gene>
    <name evidence="2" type="ORF">E5676_scaffold143G001860</name>
</gene>
<accession>A0A5D3BZI9</accession>
<feature type="compositionally biased region" description="Low complexity" evidence="1">
    <location>
        <begin position="80"/>
        <end position="96"/>
    </location>
</feature>
<dbReference type="AlphaFoldDB" id="A0A5D3BZI9"/>
<protein>
    <submittedName>
        <fullName evidence="2">Ty1-copia retrotransposon protein</fullName>
    </submittedName>
</protein>
<feature type="region of interest" description="Disordered" evidence="1">
    <location>
        <begin position="80"/>
        <end position="111"/>
    </location>
</feature>
<dbReference type="Proteomes" id="UP000321947">
    <property type="component" value="Unassembled WGS sequence"/>
</dbReference>
<organism evidence="2 3">
    <name type="scientific">Cucumis melo var. makuwa</name>
    <name type="common">Oriental melon</name>
    <dbReference type="NCBI Taxonomy" id="1194695"/>
    <lineage>
        <taxon>Eukaryota</taxon>
        <taxon>Viridiplantae</taxon>
        <taxon>Streptophyta</taxon>
        <taxon>Embryophyta</taxon>
        <taxon>Tracheophyta</taxon>
        <taxon>Spermatophyta</taxon>
        <taxon>Magnoliopsida</taxon>
        <taxon>eudicotyledons</taxon>
        <taxon>Gunneridae</taxon>
        <taxon>Pentapetalae</taxon>
        <taxon>rosids</taxon>
        <taxon>fabids</taxon>
        <taxon>Cucurbitales</taxon>
        <taxon>Cucurbitaceae</taxon>
        <taxon>Benincaseae</taxon>
        <taxon>Cucumis</taxon>
    </lineage>
</organism>
<dbReference type="EMBL" id="SSTD01014011">
    <property type="protein sequence ID" value="TYK04967.1"/>
    <property type="molecule type" value="Genomic_DNA"/>
</dbReference>
<proteinExistence type="predicted"/>
<evidence type="ECO:0000313" key="2">
    <source>
        <dbReference type="EMBL" id="TYK04967.1"/>
    </source>
</evidence>
<name>A0A5D3BZI9_CUCMM</name>
<sequence length="142" mass="15623">MSTCTRHPTPTLTPCHDVSTIALSHILPYSVLYKLEYTSELGNCVNLGKQPTSRLAPRSAEFAFRTVLEVDYVLTIDLSSDPSATTPAPSDSESSTGPSITAAEQVKKDQVIDPEKYTKDNKTVHKHLLNHMSDPMFDLFVA</sequence>
<evidence type="ECO:0000313" key="3">
    <source>
        <dbReference type="Proteomes" id="UP000321947"/>
    </source>
</evidence>
<reference evidence="2 3" key="1">
    <citation type="submission" date="2019-08" db="EMBL/GenBank/DDBJ databases">
        <title>Draft genome sequences of two oriental melons (Cucumis melo L. var makuwa).</title>
        <authorList>
            <person name="Kwon S.-Y."/>
        </authorList>
    </citation>
    <scope>NUCLEOTIDE SEQUENCE [LARGE SCALE GENOMIC DNA]</scope>
    <source>
        <strain evidence="3">cv. Chang Bougi</strain>
        <tissue evidence="2">Leaf</tissue>
    </source>
</reference>
<comment type="caution">
    <text evidence="2">The sequence shown here is derived from an EMBL/GenBank/DDBJ whole genome shotgun (WGS) entry which is preliminary data.</text>
</comment>